<sequence>MKSYPDPYRHFEDLDSAETQNFAAEANAETRTRFLNNDKARALSDGILAQLQDTRQIPFCQEHRARMYHFHQDAEYPKGVYRVCTAATYRSGYPGWKILFSVADFDELLGDDVYLGGVSHLVEQPNRALLTLSKSGGDTAYTLEVDLEAGELVEGGFHFPAGKNHVSWRDENSVWVCPAWDERQLTQSGYPREVWLVERGKSFEESLPVYQIGEDGMMVNAWRYLDPQGSPIDLIEASDGFYTKTYLQVSSEGEAKPLNLPADCDVVGYLAGHLLLTLRKDWNRANQSYPSGALVAVKLNRGELGAAQLLFAPDETQALESVETTKRFVVASLLENVQGRLKAWRFTDGKWQEAELPRLPSGALEMTDQPWGGDVVYLAASDFTTPLTLFALDLNVMELTVMRRQPQQFDSDGINVQQFWTTSADGERIPYFHVGKNAAPDTPTLVYAYGGFGVPELPHYLGSIGKYWLEEGNAFVLANIRGGGEFGPRWHQAAQGISKHKSVDDLLAVVRDLSERGISSPQHIGLQGGSNGGLITAAAFVREPQSIGALVCEVPLTDMIRYPLLSAGASWTDEYGNPQKYEVCKRRLGELSPYHNLSDGIDYPPALITTSLSDDRVHPAHALKFYAKLRETSPQSWLYSPDGGGHTGNGTQRESADEMACVLLFLKEFLAS</sequence>
<dbReference type="Pfam" id="PF02897">
    <property type="entry name" value="Peptidase_S9_N"/>
    <property type="match status" value="1"/>
</dbReference>
<dbReference type="RefSeq" id="WP_115118383.1">
    <property type="nucleotide sequence ID" value="NZ_UGRO01000002.1"/>
</dbReference>
<dbReference type="PANTHER" id="PTHR42881">
    <property type="entry name" value="PROLYL ENDOPEPTIDASE"/>
    <property type="match status" value="1"/>
</dbReference>
<organism evidence="6 7">
    <name type="scientific">Neisseria lactamica</name>
    <dbReference type="NCBI Taxonomy" id="486"/>
    <lineage>
        <taxon>Bacteria</taxon>
        <taxon>Pseudomonadati</taxon>
        <taxon>Pseudomonadota</taxon>
        <taxon>Betaproteobacteria</taxon>
        <taxon>Neisseriales</taxon>
        <taxon>Neisseriaceae</taxon>
        <taxon>Neisseria</taxon>
    </lineage>
</organism>
<reference evidence="6 7" key="1">
    <citation type="submission" date="2018-06" db="EMBL/GenBank/DDBJ databases">
        <authorList>
            <consortium name="Pathogen Informatics"/>
            <person name="Doyle S."/>
        </authorList>
    </citation>
    <scope>NUCLEOTIDE SEQUENCE [LARGE SCALE GENOMIC DNA]</scope>
    <source>
        <strain evidence="6 7">NCTC10616</strain>
    </source>
</reference>
<dbReference type="Pfam" id="PF00326">
    <property type="entry name" value="Peptidase_S9"/>
    <property type="match status" value="1"/>
</dbReference>
<dbReference type="Proteomes" id="UP000254193">
    <property type="component" value="Unassembled WGS sequence"/>
</dbReference>
<dbReference type="GO" id="GO:0006508">
    <property type="term" value="P:proteolysis"/>
    <property type="evidence" value="ECO:0007669"/>
    <property type="project" value="UniProtKB-KW"/>
</dbReference>
<dbReference type="SUPFAM" id="SSF53474">
    <property type="entry name" value="alpha/beta-Hydrolases"/>
    <property type="match status" value="1"/>
</dbReference>
<dbReference type="GO" id="GO:0005829">
    <property type="term" value="C:cytosol"/>
    <property type="evidence" value="ECO:0007669"/>
    <property type="project" value="TreeGrafter"/>
</dbReference>
<evidence type="ECO:0000259" key="4">
    <source>
        <dbReference type="Pfam" id="PF00326"/>
    </source>
</evidence>
<evidence type="ECO:0000259" key="5">
    <source>
        <dbReference type="Pfam" id="PF02897"/>
    </source>
</evidence>
<feature type="domain" description="Peptidase S9A N-terminal" evidence="5">
    <location>
        <begin position="5"/>
        <end position="403"/>
    </location>
</feature>
<dbReference type="GO" id="GO:0070012">
    <property type="term" value="F:oligopeptidase activity"/>
    <property type="evidence" value="ECO:0007669"/>
    <property type="project" value="TreeGrafter"/>
</dbReference>
<dbReference type="InterPro" id="IPR029058">
    <property type="entry name" value="AB_hydrolase_fold"/>
</dbReference>
<proteinExistence type="predicted"/>
<keyword evidence="3" id="KW-0720">Serine protease</keyword>
<keyword evidence="7" id="KW-1185">Reference proteome</keyword>
<gene>
    <name evidence="6" type="ORF">NCTC10616_00043</name>
</gene>
<dbReference type="SUPFAM" id="SSF50993">
    <property type="entry name" value="Peptidase/esterase 'gauge' domain"/>
    <property type="match status" value="1"/>
</dbReference>
<evidence type="ECO:0000256" key="1">
    <source>
        <dbReference type="ARBA" id="ARBA00022670"/>
    </source>
</evidence>
<dbReference type="EMBL" id="UGRO01000002">
    <property type="protein sequence ID" value="SUA16406.1"/>
    <property type="molecule type" value="Genomic_DNA"/>
</dbReference>
<dbReference type="PRINTS" id="PR00862">
    <property type="entry name" value="PROLIGOPTASE"/>
</dbReference>
<evidence type="ECO:0000256" key="3">
    <source>
        <dbReference type="ARBA" id="ARBA00022825"/>
    </source>
</evidence>
<dbReference type="AlphaFoldDB" id="A0A378VHR9"/>
<keyword evidence="1" id="KW-0645">Protease</keyword>
<dbReference type="InterPro" id="IPR001375">
    <property type="entry name" value="Peptidase_S9_cat"/>
</dbReference>
<dbReference type="InterPro" id="IPR023302">
    <property type="entry name" value="Pept_S9A_N"/>
</dbReference>
<dbReference type="GO" id="GO:0004252">
    <property type="term" value="F:serine-type endopeptidase activity"/>
    <property type="evidence" value="ECO:0007669"/>
    <property type="project" value="UniProtKB-EC"/>
</dbReference>
<dbReference type="EC" id="3.4.21.26" evidence="6"/>
<protein>
    <submittedName>
        <fullName evidence="6">Prolyl endopeptidase</fullName>
        <ecNumber evidence="6">3.4.21.26</ecNumber>
    </submittedName>
</protein>
<evidence type="ECO:0000313" key="6">
    <source>
        <dbReference type="EMBL" id="SUA16406.1"/>
    </source>
</evidence>
<name>A0A378VHR9_NEILA</name>
<dbReference type="PANTHER" id="PTHR42881:SF13">
    <property type="entry name" value="PROLYL ENDOPEPTIDASE"/>
    <property type="match status" value="1"/>
</dbReference>
<evidence type="ECO:0000256" key="2">
    <source>
        <dbReference type="ARBA" id="ARBA00022801"/>
    </source>
</evidence>
<feature type="domain" description="Peptidase S9 prolyl oligopeptidase catalytic" evidence="4">
    <location>
        <begin position="467"/>
        <end position="670"/>
    </location>
</feature>
<dbReference type="InterPro" id="IPR051167">
    <property type="entry name" value="Prolyl_oligopep/macrocyclase"/>
</dbReference>
<accession>A0A378VHR9</accession>
<keyword evidence="2 6" id="KW-0378">Hydrolase</keyword>
<dbReference type="Gene3D" id="3.40.50.1820">
    <property type="entry name" value="alpha/beta hydrolase"/>
    <property type="match status" value="1"/>
</dbReference>
<evidence type="ECO:0000313" key="7">
    <source>
        <dbReference type="Proteomes" id="UP000254193"/>
    </source>
</evidence>
<dbReference type="InterPro" id="IPR002470">
    <property type="entry name" value="Peptidase_S9A"/>
</dbReference>
<dbReference type="Gene3D" id="2.130.10.120">
    <property type="entry name" value="Prolyl oligopeptidase, N-terminal domain"/>
    <property type="match status" value="1"/>
</dbReference>